<evidence type="ECO:0000313" key="2">
    <source>
        <dbReference type="Proteomes" id="UP001549184"/>
    </source>
</evidence>
<reference evidence="1 2" key="1">
    <citation type="submission" date="2024-06" db="EMBL/GenBank/DDBJ databases">
        <title>Sorghum-associated microbial communities from plants grown in Nebraska, USA.</title>
        <authorList>
            <person name="Schachtman D."/>
        </authorList>
    </citation>
    <scope>NUCLEOTIDE SEQUENCE [LARGE SCALE GENOMIC DNA]</scope>
    <source>
        <strain evidence="1 2">1073</strain>
    </source>
</reference>
<evidence type="ECO:0000313" key="1">
    <source>
        <dbReference type="EMBL" id="MET3652225.1"/>
    </source>
</evidence>
<organism evidence="1 2">
    <name type="scientific">Dyella japonica</name>
    <dbReference type="NCBI Taxonomy" id="231455"/>
    <lineage>
        <taxon>Bacteria</taxon>
        <taxon>Pseudomonadati</taxon>
        <taxon>Pseudomonadota</taxon>
        <taxon>Gammaproteobacteria</taxon>
        <taxon>Lysobacterales</taxon>
        <taxon>Rhodanobacteraceae</taxon>
        <taxon>Dyella</taxon>
    </lineage>
</organism>
<comment type="caution">
    <text evidence="1">The sequence shown here is derived from an EMBL/GenBank/DDBJ whole genome shotgun (WGS) entry which is preliminary data.</text>
</comment>
<sequence length="238" mass="26766">MPAAPRVYMLAMDDFNMHFEVPKVKMHSLREFLQHYLMIVLSILTALGLEQWIENAHHRHAAEYASTQIDSELDTMLRDIQAAIQTDENKLAPLVAMDKAINDDVQKGLPDAEINKHIRQLSGGFRLSINWPAFNTQAWDVAVANQSATWIDVERLHRYTAAYAAVRDAASWTTHNATVALDAPRMVDLQTRISLGKDVDPVEFLSVSQQMINSSKETIAYLMDASTPLKKALAKAEH</sequence>
<keyword evidence="2" id="KW-1185">Reference proteome</keyword>
<dbReference type="RefSeq" id="WP_354013612.1">
    <property type="nucleotide sequence ID" value="NZ_JBEPMU010000002.1"/>
</dbReference>
<dbReference type="EMBL" id="JBEPMU010000002">
    <property type="protein sequence ID" value="MET3652225.1"/>
    <property type="molecule type" value="Genomic_DNA"/>
</dbReference>
<name>A0ABV2JV92_9GAMM</name>
<gene>
    <name evidence="1" type="ORF">ABIC75_001947</name>
</gene>
<dbReference type="Proteomes" id="UP001549184">
    <property type="component" value="Unassembled WGS sequence"/>
</dbReference>
<proteinExistence type="predicted"/>
<accession>A0ABV2JV92</accession>
<protein>
    <submittedName>
        <fullName evidence="1">Uncharacterized protein</fullName>
    </submittedName>
</protein>